<protein>
    <submittedName>
        <fullName evidence="2">Uncharacterized protein</fullName>
    </submittedName>
</protein>
<feature type="compositionally biased region" description="Basic residues" evidence="1">
    <location>
        <begin position="12"/>
        <end position="32"/>
    </location>
</feature>
<name>A0ABQ7LA45_BRACM</name>
<feature type="region of interest" description="Disordered" evidence="1">
    <location>
        <begin position="1"/>
        <end position="37"/>
    </location>
</feature>
<feature type="compositionally biased region" description="Basic residues" evidence="1">
    <location>
        <begin position="87"/>
        <end position="96"/>
    </location>
</feature>
<reference evidence="2 3" key="1">
    <citation type="submission" date="2021-03" db="EMBL/GenBank/DDBJ databases">
        <authorList>
            <person name="King G.J."/>
            <person name="Bancroft I."/>
            <person name="Baten A."/>
            <person name="Bloomfield J."/>
            <person name="Borpatragohain P."/>
            <person name="He Z."/>
            <person name="Irish N."/>
            <person name="Irwin J."/>
            <person name="Liu K."/>
            <person name="Mauleon R.P."/>
            <person name="Moore J."/>
            <person name="Morris R."/>
            <person name="Ostergaard L."/>
            <person name="Wang B."/>
            <person name="Wells R."/>
        </authorList>
    </citation>
    <scope>NUCLEOTIDE SEQUENCE [LARGE SCALE GENOMIC DNA]</scope>
    <source>
        <strain evidence="2">R-o-18</strain>
        <tissue evidence="2">Leaf</tissue>
    </source>
</reference>
<dbReference type="Proteomes" id="UP000823674">
    <property type="component" value="Chromosome A09"/>
</dbReference>
<sequence length="264" mass="29560">MVSQSNAAGSSGRRRRANTPKAKPVSRSKKTKRYPDGIYERLDQFVKTLCDHFGVPLPNIHNKGKRKVGEDDHGYSGSPKSVENQYKKHRPNRKSRNVNSTVPKPGQEMHSYPLRSADGLEGTIGNTQPGFGRETHEKNENSAICEFNPKDASTASTYLIKKSSTLTIQEIAAIKKKTFPYSFAANARVSELQEMLKSIGEGQRRVYLEQRRYLSARVDHLTEHIICLPPHFKPHHECMLRVYKTELGKRTPLGGDDGASSSGN</sequence>
<gene>
    <name evidence="2" type="primary">A09p025110.1_BraROA</name>
    <name evidence="2" type="ORF">IGI04_034907</name>
</gene>
<feature type="region of interest" description="Disordered" evidence="1">
    <location>
        <begin position="54"/>
        <end position="138"/>
    </location>
</feature>
<comment type="caution">
    <text evidence="2">The sequence shown here is derived from an EMBL/GenBank/DDBJ whole genome shotgun (WGS) entry which is preliminary data.</text>
</comment>
<proteinExistence type="predicted"/>
<dbReference type="EMBL" id="JADBGQ010000008">
    <property type="protein sequence ID" value="KAG5383437.1"/>
    <property type="molecule type" value="Genomic_DNA"/>
</dbReference>
<keyword evidence="3" id="KW-1185">Reference proteome</keyword>
<accession>A0ABQ7LA45</accession>
<feature type="compositionally biased region" description="Low complexity" evidence="1">
    <location>
        <begin position="1"/>
        <end position="11"/>
    </location>
</feature>
<evidence type="ECO:0000313" key="3">
    <source>
        <dbReference type="Proteomes" id="UP000823674"/>
    </source>
</evidence>
<evidence type="ECO:0000256" key="1">
    <source>
        <dbReference type="SAM" id="MobiDB-lite"/>
    </source>
</evidence>
<evidence type="ECO:0000313" key="2">
    <source>
        <dbReference type="EMBL" id="KAG5383437.1"/>
    </source>
</evidence>
<organism evidence="2 3">
    <name type="scientific">Brassica rapa subsp. trilocularis</name>
    <dbReference type="NCBI Taxonomy" id="1813537"/>
    <lineage>
        <taxon>Eukaryota</taxon>
        <taxon>Viridiplantae</taxon>
        <taxon>Streptophyta</taxon>
        <taxon>Embryophyta</taxon>
        <taxon>Tracheophyta</taxon>
        <taxon>Spermatophyta</taxon>
        <taxon>Magnoliopsida</taxon>
        <taxon>eudicotyledons</taxon>
        <taxon>Gunneridae</taxon>
        <taxon>Pentapetalae</taxon>
        <taxon>rosids</taxon>
        <taxon>malvids</taxon>
        <taxon>Brassicales</taxon>
        <taxon>Brassicaceae</taxon>
        <taxon>Brassiceae</taxon>
        <taxon>Brassica</taxon>
    </lineage>
</organism>